<dbReference type="InterPro" id="IPR032675">
    <property type="entry name" value="LRR_dom_sf"/>
</dbReference>
<keyword evidence="3" id="KW-0677">Repeat</keyword>
<keyword evidence="1" id="KW-0343">GTPase activation</keyword>
<protein>
    <submittedName>
        <fullName evidence="4">Uncharacterized protein</fullName>
    </submittedName>
</protein>
<sequence>MSRGLVFRGVLAGPDDVAALWRQAGTAAVETLDVTGTRCSDAALAALLAEPRAQRIRSLVLDDNPITDAGLAELGDPGRLPDLAALSLRRTGIGDAGATILAALDQPLRSLHLDDAGVRAGGLAAIGQASWLDRLEELTLSVEPGTRLVFGADLPRPGQWLATAGLRSLRRCDLSGCYVSESDVAALTGAAHLATLTELHLNRVDLNDRAAYSITNSRALANLTALYLAGNRLRHSGAQALAGSPHLRALRVLDVTGNPIDGPGIMALVRSTALAGLAELRCGWGLVELDDWPAVVARFPALSMPPDVRRYHEDSPDALDEALDEATRTGSLSLRMVRLGAASWELLRADPRFAAVERLALHRNQLGDEGAAALAGNGALTRLTHLELVDNGIGATGVRALTSGVPYRSVRHLDLSGNRIGAEGIATLLGPSAAALRELVLRRVPGPGLAALPDLPGLDGLDVLDLSDNDMSDIDREYYDWAGPPVHTVPADAVAVALRERLGCRLRL</sequence>
<keyword evidence="2" id="KW-0433">Leucine-rich repeat</keyword>
<dbReference type="PANTHER" id="PTHR24113:SF12">
    <property type="entry name" value="RAN GTPASE-ACTIVATING PROTEIN 1"/>
    <property type="match status" value="1"/>
</dbReference>
<evidence type="ECO:0000256" key="3">
    <source>
        <dbReference type="ARBA" id="ARBA00022737"/>
    </source>
</evidence>
<dbReference type="InterPro" id="IPR001611">
    <property type="entry name" value="Leu-rich_rpt"/>
</dbReference>
<keyword evidence="5" id="KW-1185">Reference proteome</keyword>
<name>A0ABY5YZ85_9ACTN</name>
<reference evidence="4" key="1">
    <citation type="submission" date="2021-04" db="EMBL/GenBank/DDBJ databases">
        <title>Biosynthetic gene clusters of Dactylosporangioum roseum.</title>
        <authorList>
            <person name="Hartkoorn R.C."/>
            <person name="Beaudoing E."/>
            <person name="Hot D."/>
            <person name="Moureu S."/>
        </authorList>
    </citation>
    <scope>NUCLEOTIDE SEQUENCE</scope>
    <source>
        <strain evidence="4">NRRL B-16295</strain>
    </source>
</reference>
<evidence type="ECO:0000313" key="5">
    <source>
        <dbReference type="Proteomes" id="UP001058271"/>
    </source>
</evidence>
<dbReference type="Gene3D" id="3.80.10.10">
    <property type="entry name" value="Ribonuclease Inhibitor"/>
    <property type="match status" value="3"/>
</dbReference>
<dbReference type="InterPro" id="IPR027038">
    <property type="entry name" value="RanGap"/>
</dbReference>
<dbReference type="Pfam" id="PF13516">
    <property type="entry name" value="LRR_6"/>
    <property type="match status" value="6"/>
</dbReference>
<proteinExistence type="predicted"/>
<evidence type="ECO:0000256" key="2">
    <source>
        <dbReference type="ARBA" id="ARBA00022614"/>
    </source>
</evidence>
<dbReference type="Proteomes" id="UP001058271">
    <property type="component" value="Chromosome"/>
</dbReference>
<dbReference type="PANTHER" id="PTHR24113">
    <property type="entry name" value="RAN GTPASE-ACTIVATING PROTEIN 1"/>
    <property type="match status" value="1"/>
</dbReference>
<evidence type="ECO:0000256" key="1">
    <source>
        <dbReference type="ARBA" id="ARBA00022468"/>
    </source>
</evidence>
<dbReference type="SUPFAM" id="SSF52047">
    <property type="entry name" value="RNI-like"/>
    <property type="match status" value="2"/>
</dbReference>
<evidence type="ECO:0000313" key="4">
    <source>
        <dbReference type="EMBL" id="UWZ33873.1"/>
    </source>
</evidence>
<organism evidence="4 5">
    <name type="scientific">Dactylosporangium roseum</name>
    <dbReference type="NCBI Taxonomy" id="47989"/>
    <lineage>
        <taxon>Bacteria</taxon>
        <taxon>Bacillati</taxon>
        <taxon>Actinomycetota</taxon>
        <taxon>Actinomycetes</taxon>
        <taxon>Micromonosporales</taxon>
        <taxon>Micromonosporaceae</taxon>
        <taxon>Dactylosporangium</taxon>
    </lineage>
</organism>
<dbReference type="SMART" id="SM00368">
    <property type="entry name" value="LRR_RI"/>
    <property type="match status" value="8"/>
</dbReference>
<accession>A0ABY5YZ85</accession>
<gene>
    <name evidence="4" type="ORF">Drose_21640</name>
</gene>
<dbReference type="EMBL" id="CP073721">
    <property type="protein sequence ID" value="UWZ33873.1"/>
    <property type="molecule type" value="Genomic_DNA"/>
</dbReference>
<dbReference type="RefSeq" id="WP_260723154.1">
    <property type="nucleotide sequence ID" value="NZ_BAAABS010000009.1"/>
</dbReference>